<name>A0ABS9R8U3_9FIRM</name>
<proteinExistence type="predicted"/>
<keyword evidence="1" id="KW-0472">Membrane</keyword>
<protein>
    <submittedName>
        <fullName evidence="3">P-loop NTPase fold protein</fullName>
    </submittedName>
</protein>
<comment type="caution">
    <text evidence="3">The sequence shown here is derived from an EMBL/GenBank/DDBJ whole genome shotgun (WGS) entry which is preliminary data.</text>
</comment>
<reference evidence="3 4" key="1">
    <citation type="submission" date="2022-02" db="EMBL/GenBank/DDBJ databases">
        <title>Genome of Erysipelotrichaceae sp. nov. NSJ-176 isolated from human feces.</title>
        <authorList>
            <person name="Abdugheni R."/>
        </authorList>
    </citation>
    <scope>NUCLEOTIDE SEQUENCE [LARGE SCALE GENOMIC DNA]</scope>
    <source>
        <strain evidence="3 4">NSJ-176</strain>
    </source>
</reference>
<feature type="transmembrane region" description="Helical" evidence="1">
    <location>
        <begin position="55"/>
        <end position="77"/>
    </location>
</feature>
<sequence>MKEFLEGLLSLYFDNKCIFLHLSLLIFIIGIICINSSFTDKVKRKYLINKALHNFFNSVVIVFISFILGNIININILKNHYEYFNALVFFGAVFLIVLLLIFRLLIFGIKDIICLQSIRWLCIVSYLELILLSVSSSLDLPEFLVLISMIIFLDDLSYYKKESIKKKKTNEILKESDFPNPELIYKRQVQLKKFKQILKDQIKEPYAVMINAKWGMGKTSFVMALEKELTNKEEVTNNEEKTSNDIFIWIEVGSEKSVDQIMRTLSVKIIQILKENNVFIENEALVEKYFFSYLKESKLKVLNQFIINYVLKSDESDKEYINNKLGELNRTIYLIIDDLDRCKDEDQDKIFKVLRESTNITNCKTIFLVDKEQLSKYDVNYLEKYVSFTLDLCEIEYIEIVQYFIGYIFKKGFFDKINETLKKGRHTKEIEKMILTIESEIVQNIKKDIKDFTGFEDKIFKDDTSESKQIRAEEIEKNLNELLNYVMRNTKNIRKVKNFLKSLKYSIENIELEIENIYSETYRNKDWLIYIMNVQFLKHFLPEIYVTIRNCFDYLDFLKKYDNYHIKNILTTNDLSISTEDCNIYDELLFRADDIDYSNFNTEREKYLNKLKKGSVEIEEISSYIQYVKTYDDINKILEICKTQKNDNFDFRTEFIENLFELLSRQSMILELEISQLLDISRQLIRWLTRLELSNQEKNVIKAYSTLIIRRVIVDNSHFLRNILCIFFNIREIKEIWGGLDVTNISELYSVLCQLDIEFAKNKAIDDKNKFECIVTYYGDCMVKLQDENYKNLKCDLDNYKGTLNQIFETCRLWLNINDSLELSHEEKESKENTYFDLIHYELKETSLFKNVESLEKGLETLIELINSKKEGYKSDYSRLLMQIALKCNLKMEENPEWFKDRKQRICNLLTEASDIVYELDIPKDKDSRNIIEQLKVFVFKFCKES</sequence>
<feature type="transmembrane region" description="Helical" evidence="1">
    <location>
        <begin position="18"/>
        <end position="34"/>
    </location>
</feature>
<gene>
    <name evidence="3" type="ORF">LQE99_13020</name>
</gene>
<organism evidence="3 4">
    <name type="scientific">Amedibacillus hominis</name>
    <dbReference type="NCBI Taxonomy" id="2897776"/>
    <lineage>
        <taxon>Bacteria</taxon>
        <taxon>Bacillati</taxon>
        <taxon>Bacillota</taxon>
        <taxon>Erysipelotrichia</taxon>
        <taxon>Erysipelotrichales</taxon>
        <taxon>Erysipelotrichaceae</taxon>
        <taxon>Amedibacillus</taxon>
    </lineage>
</organism>
<dbReference type="RefSeq" id="WP_117453602.1">
    <property type="nucleotide sequence ID" value="NZ_JAKVPQ010000010.1"/>
</dbReference>
<dbReference type="Pfam" id="PF07693">
    <property type="entry name" value="KAP_NTPase"/>
    <property type="match status" value="1"/>
</dbReference>
<dbReference type="InterPro" id="IPR011646">
    <property type="entry name" value="KAP_P-loop"/>
</dbReference>
<dbReference type="SUPFAM" id="SSF52540">
    <property type="entry name" value="P-loop containing nucleoside triphosphate hydrolases"/>
    <property type="match status" value="1"/>
</dbReference>
<accession>A0ABS9R8U3</accession>
<dbReference type="EMBL" id="JAKVPQ010000010">
    <property type="protein sequence ID" value="MCH4286044.1"/>
    <property type="molecule type" value="Genomic_DNA"/>
</dbReference>
<evidence type="ECO:0000256" key="1">
    <source>
        <dbReference type="SAM" id="Phobius"/>
    </source>
</evidence>
<dbReference type="InterPro" id="IPR027417">
    <property type="entry name" value="P-loop_NTPase"/>
</dbReference>
<keyword evidence="4" id="KW-1185">Reference proteome</keyword>
<keyword evidence="1" id="KW-0812">Transmembrane</keyword>
<keyword evidence="1" id="KW-1133">Transmembrane helix</keyword>
<evidence type="ECO:0000259" key="2">
    <source>
        <dbReference type="Pfam" id="PF07693"/>
    </source>
</evidence>
<evidence type="ECO:0000313" key="4">
    <source>
        <dbReference type="Proteomes" id="UP001202402"/>
    </source>
</evidence>
<evidence type="ECO:0000313" key="3">
    <source>
        <dbReference type="EMBL" id="MCH4286044.1"/>
    </source>
</evidence>
<dbReference type="Proteomes" id="UP001202402">
    <property type="component" value="Unassembled WGS sequence"/>
</dbReference>
<dbReference type="Gene3D" id="3.40.50.300">
    <property type="entry name" value="P-loop containing nucleotide triphosphate hydrolases"/>
    <property type="match status" value="1"/>
</dbReference>
<feature type="transmembrane region" description="Helical" evidence="1">
    <location>
        <begin position="83"/>
        <end position="106"/>
    </location>
</feature>
<feature type="domain" description="KAP NTPase" evidence="2">
    <location>
        <begin position="190"/>
        <end position="505"/>
    </location>
</feature>